<dbReference type="EMBL" id="UYSL01020647">
    <property type="protein sequence ID" value="VDL75576.1"/>
    <property type="molecule type" value="Genomic_DNA"/>
</dbReference>
<evidence type="ECO:0000313" key="3">
    <source>
        <dbReference type="WBParaSite" id="NBR_0001198601-mRNA-1"/>
    </source>
</evidence>
<organism evidence="3">
    <name type="scientific">Nippostrongylus brasiliensis</name>
    <name type="common">Rat hookworm</name>
    <dbReference type="NCBI Taxonomy" id="27835"/>
    <lineage>
        <taxon>Eukaryota</taxon>
        <taxon>Metazoa</taxon>
        <taxon>Ecdysozoa</taxon>
        <taxon>Nematoda</taxon>
        <taxon>Chromadorea</taxon>
        <taxon>Rhabditida</taxon>
        <taxon>Rhabditina</taxon>
        <taxon>Rhabditomorpha</taxon>
        <taxon>Strongyloidea</taxon>
        <taxon>Heligmosomidae</taxon>
        <taxon>Nippostrongylus</taxon>
    </lineage>
</organism>
<name>A0A0N4Y773_NIPBR</name>
<accession>A0A0N4Y773</accession>
<keyword evidence="2" id="KW-1185">Reference proteome</keyword>
<dbReference type="Proteomes" id="UP000271162">
    <property type="component" value="Unassembled WGS sequence"/>
</dbReference>
<proteinExistence type="predicted"/>
<protein>
    <submittedName>
        <fullName evidence="3">Secreted protein</fullName>
    </submittedName>
</protein>
<dbReference type="AlphaFoldDB" id="A0A0N4Y773"/>
<evidence type="ECO:0000313" key="2">
    <source>
        <dbReference type="Proteomes" id="UP000271162"/>
    </source>
</evidence>
<reference evidence="3" key="1">
    <citation type="submission" date="2017-02" db="UniProtKB">
        <authorList>
            <consortium name="WormBaseParasite"/>
        </authorList>
    </citation>
    <scope>IDENTIFICATION</scope>
</reference>
<gene>
    <name evidence="1" type="ORF">NBR_LOCUS11987</name>
</gene>
<evidence type="ECO:0000313" key="1">
    <source>
        <dbReference type="EMBL" id="VDL75576.1"/>
    </source>
</evidence>
<dbReference type="WBParaSite" id="NBR_0001198601-mRNA-1">
    <property type="protein sequence ID" value="NBR_0001198601-mRNA-1"/>
    <property type="gene ID" value="NBR_0001198601"/>
</dbReference>
<reference evidence="1 2" key="2">
    <citation type="submission" date="2018-11" db="EMBL/GenBank/DDBJ databases">
        <authorList>
            <consortium name="Pathogen Informatics"/>
        </authorList>
    </citation>
    <scope>NUCLEOTIDE SEQUENCE [LARGE SCALE GENOMIC DNA]</scope>
</reference>
<sequence>MESNKEGRRSDEWLILAFVTINSDQKAGLPDNDANGSRVGARTYSEDGPSKTIDMHVIAFIFLLPIVLAQHGMDDYDELDHIPCGLHCFINTTVKAYVTNANELGAIHCTGPLQRCTPCCIMKATAHGLTHVSCFSVDSLMEE</sequence>